<reference evidence="1" key="3">
    <citation type="submission" date="2023-05" db="EMBL/GenBank/DDBJ databases">
        <authorList>
            <person name="Smith C.H."/>
        </authorList>
    </citation>
    <scope>NUCLEOTIDE SEQUENCE</scope>
    <source>
        <strain evidence="1">CHS0354</strain>
        <tissue evidence="1">Mantle</tissue>
    </source>
</reference>
<organism evidence="1 2">
    <name type="scientific">Potamilus streckersoni</name>
    <dbReference type="NCBI Taxonomy" id="2493646"/>
    <lineage>
        <taxon>Eukaryota</taxon>
        <taxon>Metazoa</taxon>
        <taxon>Spiralia</taxon>
        <taxon>Lophotrochozoa</taxon>
        <taxon>Mollusca</taxon>
        <taxon>Bivalvia</taxon>
        <taxon>Autobranchia</taxon>
        <taxon>Heteroconchia</taxon>
        <taxon>Palaeoheterodonta</taxon>
        <taxon>Unionida</taxon>
        <taxon>Unionoidea</taxon>
        <taxon>Unionidae</taxon>
        <taxon>Ambleminae</taxon>
        <taxon>Lampsilini</taxon>
        <taxon>Potamilus</taxon>
    </lineage>
</organism>
<evidence type="ECO:0000313" key="2">
    <source>
        <dbReference type="Proteomes" id="UP001195483"/>
    </source>
</evidence>
<gene>
    <name evidence="1" type="ORF">CHS0354_004552</name>
</gene>
<sequence>MACQWTTTSIATQTQTIQREDNTKNVEAQTEIAFLHIIRTRECALVETRVRKKKQFEVVEDDIDPDKQRLLDLGLKEALNDTKKPIHFIKQVKCTARRQLKTRKLRPQQWQFGVRIIDQIYNDEFHQHLITTMIVPVE</sequence>
<comment type="caution">
    <text evidence="1">The sequence shown here is derived from an EMBL/GenBank/DDBJ whole genome shotgun (WGS) entry which is preliminary data.</text>
</comment>
<dbReference type="EMBL" id="JAEAOA010000333">
    <property type="protein sequence ID" value="KAK3585634.1"/>
    <property type="molecule type" value="Genomic_DNA"/>
</dbReference>
<dbReference type="Proteomes" id="UP001195483">
    <property type="component" value="Unassembled WGS sequence"/>
</dbReference>
<name>A0AAE0S5P2_9BIVA</name>
<proteinExistence type="predicted"/>
<dbReference type="AlphaFoldDB" id="A0AAE0S5P2"/>
<reference evidence="1" key="2">
    <citation type="journal article" date="2021" name="Genome Biol. Evol.">
        <title>Developing a high-quality reference genome for a parasitic bivalve with doubly uniparental inheritance (Bivalvia: Unionida).</title>
        <authorList>
            <person name="Smith C.H."/>
        </authorList>
    </citation>
    <scope>NUCLEOTIDE SEQUENCE</scope>
    <source>
        <strain evidence="1">CHS0354</strain>
        <tissue evidence="1">Mantle</tissue>
    </source>
</reference>
<accession>A0AAE0S5P2</accession>
<evidence type="ECO:0000313" key="1">
    <source>
        <dbReference type="EMBL" id="KAK3585634.1"/>
    </source>
</evidence>
<keyword evidence="2" id="KW-1185">Reference proteome</keyword>
<reference evidence="1" key="1">
    <citation type="journal article" date="2021" name="Genome Biol. Evol.">
        <title>A High-Quality Reference Genome for a Parasitic Bivalve with Doubly Uniparental Inheritance (Bivalvia: Unionida).</title>
        <authorList>
            <person name="Smith C.H."/>
        </authorList>
    </citation>
    <scope>NUCLEOTIDE SEQUENCE</scope>
    <source>
        <strain evidence="1">CHS0354</strain>
    </source>
</reference>
<protein>
    <submittedName>
        <fullName evidence="1">Uncharacterized protein</fullName>
    </submittedName>
</protein>